<proteinExistence type="predicted"/>
<organism evidence="1 2">
    <name type="scientific">Glutamicibacter soli</name>
    <dbReference type="NCBI Taxonomy" id="453836"/>
    <lineage>
        <taxon>Bacteria</taxon>
        <taxon>Bacillati</taxon>
        <taxon>Actinomycetota</taxon>
        <taxon>Actinomycetes</taxon>
        <taxon>Micrococcales</taxon>
        <taxon>Micrococcaceae</taxon>
        <taxon>Glutamicibacter</taxon>
    </lineage>
</organism>
<dbReference type="RefSeq" id="WP_161450137.1">
    <property type="nucleotide sequence ID" value="NZ_JBNBOD010000002.1"/>
</dbReference>
<dbReference type="EMBL" id="WYDN01000026">
    <property type="protein sequence ID" value="NAZ17819.1"/>
    <property type="molecule type" value="Genomic_DNA"/>
</dbReference>
<dbReference type="Proteomes" id="UP000477543">
    <property type="component" value="Unassembled WGS sequence"/>
</dbReference>
<name>A0A6L9G9L3_9MICC</name>
<evidence type="ECO:0000313" key="2">
    <source>
        <dbReference type="Proteomes" id="UP000477543"/>
    </source>
</evidence>
<dbReference type="AlphaFoldDB" id="A0A6L9G9L3"/>
<sequence>MNMVLFSGMAEGLNPECQRVINDYSRKGERLVNSAPKWLFSRHLRTKVPWMKDSLKM</sequence>
<accession>A0A6L9G9L3</accession>
<evidence type="ECO:0000313" key="1">
    <source>
        <dbReference type="EMBL" id="NAZ17819.1"/>
    </source>
</evidence>
<protein>
    <submittedName>
        <fullName evidence="1">Uncharacterized protein</fullName>
    </submittedName>
</protein>
<comment type="caution">
    <text evidence="1">The sequence shown here is derived from an EMBL/GenBank/DDBJ whole genome shotgun (WGS) entry which is preliminary data.</text>
</comment>
<reference evidence="1 2" key="1">
    <citation type="submission" date="2020-01" db="EMBL/GenBank/DDBJ databases">
        <title>Glutamicibacter soli M275.</title>
        <authorList>
            <person name="Meng X."/>
        </authorList>
    </citation>
    <scope>NUCLEOTIDE SEQUENCE [LARGE SCALE GENOMIC DNA]</scope>
    <source>
        <strain evidence="1 2">M275</strain>
    </source>
</reference>
<gene>
    <name evidence="1" type="ORF">GT020_17395</name>
</gene>